<dbReference type="Pfam" id="PF06983">
    <property type="entry name" value="3-dmu-9_3-mt"/>
    <property type="match status" value="1"/>
</dbReference>
<sequence>MMTSIHSYLTFAGNCREAMTFYQHCLGGDLNFQTIGESPLSEKMPAQMKNYILHATLCKGMLRIMASDMVGNEGLLRGNAVSLMLNCSSEEEARTCYNRLVEGGTATHPLENSFWGALFGDLKDKYGNYWLLHFDENQK</sequence>
<dbReference type="InterPro" id="IPR028973">
    <property type="entry name" value="PhnB-like"/>
</dbReference>
<evidence type="ECO:0000313" key="3">
    <source>
        <dbReference type="Proteomes" id="UP000184287"/>
    </source>
</evidence>
<dbReference type="CDD" id="cd06588">
    <property type="entry name" value="PhnB_like"/>
    <property type="match status" value="1"/>
</dbReference>
<keyword evidence="3" id="KW-1185">Reference proteome</keyword>
<dbReference type="PANTHER" id="PTHR33990:SF1">
    <property type="entry name" value="PROTEIN YJDN"/>
    <property type="match status" value="1"/>
</dbReference>
<dbReference type="SUPFAM" id="SSF54593">
    <property type="entry name" value="Glyoxalase/Bleomycin resistance protein/Dihydroxybiphenyl dioxygenase"/>
    <property type="match status" value="1"/>
</dbReference>
<evidence type="ECO:0000259" key="1">
    <source>
        <dbReference type="Pfam" id="PF06983"/>
    </source>
</evidence>
<evidence type="ECO:0000313" key="2">
    <source>
        <dbReference type="EMBL" id="SHG17952.1"/>
    </source>
</evidence>
<feature type="domain" description="PhnB-like" evidence="1">
    <location>
        <begin position="5"/>
        <end position="130"/>
    </location>
</feature>
<organism evidence="2 3">
    <name type="scientific">Pedobacter caeni</name>
    <dbReference type="NCBI Taxonomy" id="288992"/>
    <lineage>
        <taxon>Bacteria</taxon>
        <taxon>Pseudomonadati</taxon>
        <taxon>Bacteroidota</taxon>
        <taxon>Sphingobacteriia</taxon>
        <taxon>Sphingobacteriales</taxon>
        <taxon>Sphingobacteriaceae</taxon>
        <taxon>Pedobacter</taxon>
    </lineage>
</organism>
<dbReference type="InterPro" id="IPR029068">
    <property type="entry name" value="Glyas_Bleomycin-R_OHBP_Dase"/>
</dbReference>
<dbReference type="Proteomes" id="UP000184287">
    <property type="component" value="Unassembled WGS sequence"/>
</dbReference>
<name>A0A1M5HQ28_9SPHI</name>
<protein>
    <submittedName>
        <fullName evidence="2">PhnB protein</fullName>
    </submittedName>
</protein>
<accession>A0A1M5HQ28</accession>
<proteinExistence type="predicted"/>
<dbReference type="EMBL" id="FQUQ01000004">
    <property type="protein sequence ID" value="SHG17952.1"/>
    <property type="molecule type" value="Genomic_DNA"/>
</dbReference>
<dbReference type="PANTHER" id="PTHR33990">
    <property type="entry name" value="PROTEIN YJDN-RELATED"/>
    <property type="match status" value="1"/>
</dbReference>
<dbReference type="Gene3D" id="3.10.180.10">
    <property type="entry name" value="2,3-Dihydroxybiphenyl 1,2-Dioxygenase, domain 1"/>
    <property type="match status" value="1"/>
</dbReference>
<reference evidence="3" key="1">
    <citation type="submission" date="2016-11" db="EMBL/GenBank/DDBJ databases">
        <authorList>
            <person name="Varghese N."/>
            <person name="Submissions S."/>
        </authorList>
    </citation>
    <scope>NUCLEOTIDE SEQUENCE [LARGE SCALE GENOMIC DNA]</scope>
    <source>
        <strain evidence="3">DSM 16990</strain>
    </source>
</reference>
<gene>
    <name evidence="2" type="ORF">SAMN04488522_104757</name>
</gene>
<dbReference type="AlphaFoldDB" id="A0A1M5HQ28"/>
<dbReference type="STRING" id="288992.SAMN04488522_104757"/>
<dbReference type="RefSeq" id="WP_234994582.1">
    <property type="nucleotide sequence ID" value="NZ_FQUQ01000004.1"/>
</dbReference>